<feature type="non-terminal residue" evidence="1">
    <location>
        <position position="1"/>
    </location>
</feature>
<comment type="caution">
    <text evidence="1">The sequence shown here is derived from an EMBL/GenBank/DDBJ whole genome shotgun (WGS) entry which is preliminary data.</text>
</comment>
<gene>
    <name evidence="1" type="ORF">CPELLU_LOCUS18042</name>
</gene>
<dbReference type="AlphaFoldDB" id="A0A9N9K0R9"/>
<dbReference type="EMBL" id="CAJVQA010033709">
    <property type="protein sequence ID" value="CAG8804841.1"/>
    <property type="molecule type" value="Genomic_DNA"/>
</dbReference>
<dbReference type="Proteomes" id="UP000789759">
    <property type="component" value="Unassembled WGS sequence"/>
</dbReference>
<keyword evidence="2" id="KW-1185">Reference proteome</keyword>
<reference evidence="1" key="1">
    <citation type="submission" date="2021-06" db="EMBL/GenBank/DDBJ databases">
        <authorList>
            <person name="Kallberg Y."/>
            <person name="Tangrot J."/>
            <person name="Rosling A."/>
        </authorList>
    </citation>
    <scope>NUCLEOTIDE SEQUENCE</scope>
    <source>
        <strain evidence="1">FL966</strain>
    </source>
</reference>
<evidence type="ECO:0000313" key="2">
    <source>
        <dbReference type="Proteomes" id="UP000789759"/>
    </source>
</evidence>
<sequence length="137" mass="15544">TIKEKSDLETENFRCKAKNAKLKAENAYLIEDIAQSSVCLESLITLETQRSTRGTSSNLLPIKDLSDKKYSVSVNLSQLKAEPISLEDKEINEFLNSKYKKKVSKEIIQSIKKKKLQEHDLSLPQSCNVKTVTKCHD</sequence>
<protein>
    <submittedName>
        <fullName evidence="1">21527_t:CDS:1</fullName>
    </submittedName>
</protein>
<name>A0A9N9K0R9_9GLOM</name>
<dbReference type="OrthoDB" id="10501095at2759"/>
<organism evidence="1 2">
    <name type="scientific">Cetraspora pellucida</name>
    <dbReference type="NCBI Taxonomy" id="1433469"/>
    <lineage>
        <taxon>Eukaryota</taxon>
        <taxon>Fungi</taxon>
        <taxon>Fungi incertae sedis</taxon>
        <taxon>Mucoromycota</taxon>
        <taxon>Glomeromycotina</taxon>
        <taxon>Glomeromycetes</taxon>
        <taxon>Diversisporales</taxon>
        <taxon>Gigasporaceae</taxon>
        <taxon>Cetraspora</taxon>
    </lineage>
</organism>
<accession>A0A9N9K0R9</accession>
<proteinExistence type="predicted"/>
<evidence type="ECO:0000313" key="1">
    <source>
        <dbReference type="EMBL" id="CAG8804841.1"/>
    </source>
</evidence>